<keyword evidence="2" id="KW-1133">Transmembrane helix</keyword>
<feature type="compositionally biased region" description="Polar residues" evidence="1">
    <location>
        <begin position="44"/>
        <end position="74"/>
    </location>
</feature>
<dbReference type="EMBL" id="PHWZ01000467">
    <property type="protein sequence ID" value="TEY39084.1"/>
    <property type="molecule type" value="Genomic_DNA"/>
</dbReference>
<dbReference type="Proteomes" id="UP000297299">
    <property type="component" value="Unassembled WGS sequence"/>
</dbReference>
<dbReference type="PANTHER" id="PTHR42024:SF1">
    <property type="entry name" value="AMINO ACID PERMEASE_ SLC12A DOMAIN-CONTAINING PROTEIN"/>
    <property type="match status" value="1"/>
</dbReference>
<feature type="transmembrane region" description="Helical" evidence="2">
    <location>
        <begin position="324"/>
        <end position="348"/>
    </location>
</feature>
<feature type="region of interest" description="Disordered" evidence="1">
    <location>
        <begin position="1"/>
        <end position="74"/>
    </location>
</feature>
<keyword evidence="2" id="KW-0472">Membrane</keyword>
<feature type="compositionally biased region" description="Basic and acidic residues" evidence="1">
    <location>
        <begin position="14"/>
        <end position="27"/>
    </location>
</feature>
<feature type="transmembrane region" description="Helical" evidence="2">
    <location>
        <begin position="210"/>
        <end position="231"/>
    </location>
</feature>
<comment type="caution">
    <text evidence="3">The sequence shown here is derived from an EMBL/GenBank/DDBJ whole genome shotgun (WGS) entry which is preliminary data.</text>
</comment>
<keyword evidence="4" id="KW-1185">Reference proteome</keyword>
<feature type="transmembrane region" description="Helical" evidence="2">
    <location>
        <begin position="178"/>
        <end position="198"/>
    </location>
</feature>
<evidence type="ECO:0000313" key="4">
    <source>
        <dbReference type="Proteomes" id="UP000297299"/>
    </source>
</evidence>
<keyword evidence="2" id="KW-0812">Transmembrane</keyword>
<feature type="transmembrane region" description="Helical" evidence="2">
    <location>
        <begin position="297"/>
        <end position="318"/>
    </location>
</feature>
<sequence length="374" mass="42837">MPEFNAFTDEEIKESEHQNHLDGHHDGAPTTQLQNSEEGRNTQDELNTNTPHLQPLESSTHNLQTPSENLTPSQIFGLREPLPPLHTPHRRRKTILWVGLIIVTLDLACLPITYYYALIRPYSLHSTKCSISSNPLPFVFAIITSVYGMISFAHYGFRSLKLFRAKTAPRWRPVGWTKWGMLEFLHINFMIAITFVELELIIGTIPHHPWVRLCAMPSPTICYWFGFMFLYSAVQTMRKKPLPFNMSSTEKGKLWRPALLAIIEDAGGVEGQGGVVYRSNVLRRYEVSPIFRRMMMVLTWFWGIGLVCIAIISTVIIMTLPENIGFGIGWGLPYCFGFIWVCLTMVFVKMQLRKEKRQWETKEAVAGQAVAEYA</sequence>
<evidence type="ECO:0000256" key="1">
    <source>
        <dbReference type="SAM" id="MobiDB-lite"/>
    </source>
</evidence>
<dbReference type="OrthoDB" id="4838853at2759"/>
<feature type="transmembrane region" description="Helical" evidence="2">
    <location>
        <begin position="95"/>
        <end position="116"/>
    </location>
</feature>
<name>A0A4Y8CPN8_9HELO</name>
<dbReference type="PANTHER" id="PTHR42024">
    <property type="entry name" value="AMINO ACID PERMEASE_ SLC12A DOMAIN-CONTAINING PROTEIN"/>
    <property type="match status" value="1"/>
</dbReference>
<feature type="transmembrane region" description="Helical" evidence="2">
    <location>
        <begin position="136"/>
        <end position="157"/>
    </location>
</feature>
<evidence type="ECO:0000313" key="3">
    <source>
        <dbReference type="EMBL" id="TEY39084.1"/>
    </source>
</evidence>
<accession>A0A4Y8CPN8</accession>
<dbReference type="AlphaFoldDB" id="A0A4Y8CPN8"/>
<organism evidence="3 4">
    <name type="scientific">Botryotinia calthae</name>
    <dbReference type="NCBI Taxonomy" id="38488"/>
    <lineage>
        <taxon>Eukaryota</taxon>
        <taxon>Fungi</taxon>
        <taxon>Dikarya</taxon>
        <taxon>Ascomycota</taxon>
        <taxon>Pezizomycotina</taxon>
        <taxon>Leotiomycetes</taxon>
        <taxon>Helotiales</taxon>
        <taxon>Sclerotiniaceae</taxon>
        <taxon>Botryotinia</taxon>
    </lineage>
</organism>
<evidence type="ECO:0000256" key="2">
    <source>
        <dbReference type="SAM" id="Phobius"/>
    </source>
</evidence>
<reference evidence="3 4" key="1">
    <citation type="submission" date="2017-11" db="EMBL/GenBank/DDBJ databases">
        <title>Comparative genomics of Botrytis spp.</title>
        <authorList>
            <person name="Valero-Jimenez C.A."/>
            <person name="Tapia P."/>
            <person name="Veloso J."/>
            <person name="Silva-Moreno E."/>
            <person name="Staats M."/>
            <person name="Valdes J.H."/>
            <person name="Van Kan J.A.L."/>
        </authorList>
    </citation>
    <scope>NUCLEOTIDE SEQUENCE [LARGE SCALE GENOMIC DNA]</scope>
    <source>
        <strain evidence="3 4">MUCL2830</strain>
    </source>
</reference>
<gene>
    <name evidence="3" type="ORF">BOTCAL_0468g00040</name>
</gene>
<proteinExistence type="predicted"/>
<protein>
    <submittedName>
        <fullName evidence="3">Uncharacterized protein</fullName>
    </submittedName>
</protein>